<proteinExistence type="predicted"/>
<feature type="non-terminal residue" evidence="1">
    <location>
        <position position="34"/>
    </location>
</feature>
<dbReference type="AlphaFoldDB" id="A0A382WJQ7"/>
<evidence type="ECO:0000313" key="1">
    <source>
        <dbReference type="EMBL" id="SVD58338.1"/>
    </source>
</evidence>
<protein>
    <submittedName>
        <fullName evidence="1">Uncharacterized protein</fullName>
    </submittedName>
</protein>
<gene>
    <name evidence="1" type="ORF">METZ01_LOCUS411192</name>
</gene>
<name>A0A382WJQ7_9ZZZZ</name>
<reference evidence="1" key="1">
    <citation type="submission" date="2018-05" db="EMBL/GenBank/DDBJ databases">
        <authorList>
            <person name="Lanie J.A."/>
            <person name="Ng W.-L."/>
            <person name="Kazmierczak K.M."/>
            <person name="Andrzejewski T.M."/>
            <person name="Davidsen T.M."/>
            <person name="Wayne K.J."/>
            <person name="Tettelin H."/>
            <person name="Glass J.I."/>
            <person name="Rusch D."/>
            <person name="Podicherti R."/>
            <person name="Tsui H.-C.T."/>
            <person name="Winkler M.E."/>
        </authorList>
    </citation>
    <scope>NUCLEOTIDE SEQUENCE</scope>
</reference>
<accession>A0A382WJQ7</accession>
<organism evidence="1">
    <name type="scientific">marine metagenome</name>
    <dbReference type="NCBI Taxonomy" id="408172"/>
    <lineage>
        <taxon>unclassified sequences</taxon>
        <taxon>metagenomes</taxon>
        <taxon>ecological metagenomes</taxon>
    </lineage>
</organism>
<dbReference type="PROSITE" id="PS51257">
    <property type="entry name" value="PROKAR_LIPOPROTEIN"/>
    <property type="match status" value="1"/>
</dbReference>
<sequence>MSTKILHINCFIFLMGCALVAQPQWFGEELSGYP</sequence>
<dbReference type="EMBL" id="UINC01159958">
    <property type="protein sequence ID" value="SVD58338.1"/>
    <property type="molecule type" value="Genomic_DNA"/>
</dbReference>